<feature type="transmembrane region" description="Helical" evidence="2">
    <location>
        <begin position="63"/>
        <end position="83"/>
    </location>
</feature>
<evidence type="ECO:0000256" key="1">
    <source>
        <dbReference type="SAM" id="MobiDB-lite"/>
    </source>
</evidence>
<evidence type="ECO:0000313" key="4">
    <source>
        <dbReference type="Proteomes" id="UP001335729"/>
    </source>
</evidence>
<name>A0ABU7MZ08_9ACTN</name>
<evidence type="ECO:0000256" key="2">
    <source>
        <dbReference type="SAM" id="Phobius"/>
    </source>
</evidence>
<keyword evidence="2" id="KW-1133">Transmembrane helix</keyword>
<dbReference type="RefSeq" id="WP_330506906.1">
    <property type="nucleotide sequence ID" value="NZ_JAZDUE010000020.1"/>
</dbReference>
<gene>
    <name evidence="3" type="ORF">V1Y59_20585</name>
</gene>
<protein>
    <submittedName>
        <fullName evidence="3">Uncharacterized protein</fullName>
    </submittedName>
</protein>
<evidence type="ECO:0000313" key="3">
    <source>
        <dbReference type="EMBL" id="MEE4025493.1"/>
    </source>
</evidence>
<sequence>MSTDKSPDPGRGRDLGEPIAIDEHTTMIPVTRRGLRGRPVTVGAFTITDGVTTWTPVVDSGRVAVIGVITGLIAATLGSAAVLRQPPWPKMTIETDHLPGHRHRDRTTT</sequence>
<keyword evidence="4" id="KW-1185">Reference proteome</keyword>
<comment type="caution">
    <text evidence="3">The sequence shown here is derived from an EMBL/GenBank/DDBJ whole genome shotgun (WGS) entry which is preliminary data.</text>
</comment>
<dbReference type="EMBL" id="JAZDUE010000020">
    <property type="protein sequence ID" value="MEE4025493.1"/>
    <property type="molecule type" value="Genomic_DNA"/>
</dbReference>
<keyword evidence="2" id="KW-0812">Transmembrane</keyword>
<reference evidence="3 4" key="1">
    <citation type="submission" date="2024-01" db="EMBL/GenBank/DDBJ databases">
        <title>Draft genome sequence of Gordonia sp. PKS22-38.</title>
        <authorList>
            <person name="Suphannarot A."/>
            <person name="Mingma R."/>
        </authorList>
    </citation>
    <scope>NUCLEOTIDE SEQUENCE [LARGE SCALE GENOMIC DNA]</scope>
    <source>
        <strain evidence="3 4">PKS22-38</strain>
    </source>
</reference>
<feature type="region of interest" description="Disordered" evidence="1">
    <location>
        <begin position="90"/>
        <end position="109"/>
    </location>
</feature>
<accession>A0ABU7MZ08</accession>
<organism evidence="3 4">
    <name type="scientific">Gordonia prachuapensis</name>
    <dbReference type="NCBI Taxonomy" id="3115651"/>
    <lineage>
        <taxon>Bacteria</taxon>
        <taxon>Bacillati</taxon>
        <taxon>Actinomycetota</taxon>
        <taxon>Actinomycetes</taxon>
        <taxon>Mycobacteriales</taxon>
        <taxon>Gordoniaceae</taxon>
        <taxon>Gordonia</taxon>
    </lineage>
</organism>
<keyword evidence="2" id="KW-0472">Membrane</keyword>
<dbReference type="Proteomes" id="UP001335729">
    <property type="component" value="Unassembled WGS sequence"/>
</dbReference>
<feature type="region of interest" description="Disordered" evidence="1">
    <location>
        <begin position="1"/>
        <end position="20"/>
    </location>
</feature>
<proteinExistence type="predicted"/>
<feature type="compositionally biased region" description="Basic residues" evidence="1">
    <location>
        <begin position="100"/>
        <end position="109"/>
    </location>
</feature>